<proteinExistence type="inferred from homology"/>
<dbReference type="NCBIfam" id="NF041083">
    <property type="entry name" value="thermosome_beta"/>
    <property type="match status" value="1"/>
</dbReference>
<dbReference type="Gene3D" id="1.10.560.10">
    <property type="entry name" value="GroEL-like equatorial domain"/>
    <property type="match status" value="1"/>
</dbReference>
<dbReference type="GO" id="GO:0005832">
    <property type="term" value="C:chaperonin-containing T-complex"/>
    <property type="evidence" value="ECO:0007669"/>
    <property type="project" value="UniProtKB-ARBA"/>
</dbReference>
<reference evidence="14" key="1">
    <citation type="journal article" date="2017" name="G3 (Bethesda)">
        <title>De Novo Genome and Transcriptome Assembly of the Canadian Beaver (Castor canadensis).</title>
        <authorList>
            <person name="Lok S."/>
            <person name="Paton T.A."/>
            <person name="Wang Z."/>
            <person name="Kaur G."/>
            <person name="Walker S."/>
            <person name="Yuen R.K."/>
            <person name="Sung W.W."/>
            <person name="Whitney J."/>
            <person name="Buchanan J.A."/>
            <person name="Trost B."/>
            <person name="Singh N."/>
            <person name="Apresto B."/>
            <person name="Chen N."/>
            <person name="Coole M."/>
            <person name="Dawson T.J."/>
            <person name="Ho K.Y."/>
            <person name="Hu Z."/>
            <person name="Pullenayegum S."/>
            <person name="Samler K."/>
            <person name="Shipstone A."/>
            <person name="Tsoi F."/>
            <person name="Wang T."/>
            <person name="Pereira S.L."/>
            <person name="Rostami P."/>
            <person name="Ryan C.A."/>
            <person name="Tong A.H."/>
            <person name="Ng K."/>
            <person name="Sundaravadanam Y."/>
            <person name="Simpson J.T."/>
            <person name="Lim B.K."/>
            <person name="Engstrom M.D."/>
            <person name="Dutton C.J."/>
            <person name="Kerr K.C."/>
            <person name="Franke M."/>
            <person name="Rapley W."/>
            <person name="Wintle R.F."/>
            <person name="Scherer S.W."/>
        </authorList>
    </citation>
    <scope>NUCLEOTIDE SEQUENCE</scope>
    <source>
        <strain evidence="14">ROM106880</strain>
        <tissue evidence="14">Muscle</tissue>
    </source>
</reference>
<comment type="similarity">
    <text evidence="2 11">Belongs to the TCP-1 chaperonin family.</text>
</comment>
<dbReference type="GO" id="GO:0051082">
    <property type="term" value="F:unfolded protein binding"/>
    <property type="evidence" value="ECO:0007669"/>
    <property type="project" value="InterPro"/>
</dbReference>
<dbReference type="PROSITE" id="PS00750">
    <property type="entry name" value="TCP1_1"/>
    <property type="match status" value="1"/>
</dbReference>
<dbReference type="SUPFAM" id="SSF54849">
    <property type="entry name" value="GroEL-intermediate domain like"/>
    <property type="match status" value="1"/>
</dbReference>
<evidence type="ECO:0000256" key="2">
    <source>
        <dbReference type="ARBA" id="ARBA00008020"/>
    </source>
</evidence>
<dbReference type="InterPro" id="IPR027409">
    <property type="entry name" value="GroEL-like_apical_dom_sf"/>
</dbReference>
<feature type="region of interest" description="Disordered" evidence="13">
    <location>
        <begin position="1"/>
        <end position="28"/>
    </location>
</feature>
<evidence type="ECO:0000256" key="8">
    <source>
        <dbReference type="ARBA" id="ARBA00049360"/>
    </source>
</evidence>
<evidence type="ECO:0000256" key="12">
    <source>
        <dbReference type="RuleBase" id="RU004192"/>
    </source>
</evidence>
<dbReference type="Gene3D" id="3.30.260.10">
    <property type="entry name" value="TCP-1-like chaperonin intermediate domain"/>
    <property type="match status" value="1"/>
</dbReference>
<dbReference type="InterPro" id="IPR027410">
    <property type="entry name" value="TCP-1-like_intermed_sf"/>
</dbReference>
<dbReference type="PROSITE" id="PS00751">
    <property type="entry name" value="TCP1_2"/>
    <property type="match status" value="1"/>
</dbReference>
<dbReference type="InterPro" id="IPR053374">
    <property type="entry name" value="TCP-1_chaperonin"/>
</dbReference>
<evidence type="ECO:0000256" key="1">
    <source>
        <dbReference type="ARBA" id="ARBA00004496"/>
    </source>
</evidence>
<dbReference type="CDD" id="cd03338">
    <property type="entry name" value="TCP1_delta"/>
    <property type="match status" value="1"/>
</dbReference>
<comment type="catalytic activity">
    <reaction evidence="8">
        <text>ATP + H2O = ADP + phosphate + H(+)</text>
        <dbReference type="Rhea" id="RHEA:13065"/>
        <dbReference type="ChEBI" id="CHEBI:15377"/>
        <dbReference type="ChEBI" id="CHEBI:15378"/>
        <dbReference type="ChEBI" id="CHEBI:30616"/>
        <dbReference type="ChEBI" id="CHEBI:43474"/>
        <dbReference type="ChEBI" id="CHEBI:456216"/>
    </reaction>
</comment>
<evidence type="ECO:0000256" key="5">
    <source>
        <dbReference type="ARBA" id="ARBA00022741"/>
    </source>
</evidence>
<dbReference type="InterPro" id="IPR054827">
    <property type="entry name" value="thermosome_alpha"/>
</dbReference>
<dbReference type="NCBIfam" id="TIGR02342">
    <property type="entry name" value="chap_CCT_delta"/>
    <property type="match status" value="1"/>
</dbReference>
<dbReference type="AlphaFoldDB" id="A0A250Y2S1"/>
<protein>
    <recommendedName>
        <fullName evidence="3 12">T-complex protein 1 subunit delta</fullName>
    </recommendedName>
</protein>
<accession>A0A250Y2S1</accession>
<keyword evidence="6 11" id="KW-0067">ATP-binding</keyword>
<dbReference type="EMBL" id="GFFV01002059">
    <property type="protein sequence ID" value="JAV37886.1"/>
    <property type="molecule type" value="Transcribed_RNA"/>
</dbReference>
<comment type="subcellular location">
    <subcellularLocation>
        <location evidence="1">Cytoplasm</location>
    </subcellularLocation>
</comment>
<keyword evidence="5 11" id="KW-0547">Nucleotide-binding</keyword>
<gene>
    <name evidence="14" type="primary">CCT4</name>
</gene>
<evidence type="ECO:0000313" key="14">
    <source>
        <dbReference type="EMBL" id="JAV37886.1"/>
    </source>
</evidence>
<dbReference type="PANTHER" id="PTHR11353">
    <property type="entry name" value="CHAPERONIN"/>
    <property type="match status" value="1"/>
</dbReference>
<dbReference type="FunFam" id="3.50.7.10:FF:000010">
    <property type="entry name" value="T-complex protein 1 subunit delta"/>
    <property type="match status" value="1"/>
</dbReference>
<dbReference type="PROSITE" id="PS00995">
    <property type="entry name" value="TCP1_3"/>
    <property type="match status" value="1"/>
</dbReference>
<evidence type="ECO:0000256" key="4">
    <source>
        <dbReference type="ARBA" id="ARBA00022490"/>
    </source>
</evidence>
<evidence type="ECO:0000256" key="7">
    <source>
        <dbReference type="ARBA" id="ARBA00023186"/>
    </source>
</evidence>
<evidence type="ECO:0000256" key="3">
    <source>
        <dbReference type="ARBA" id="ARBA00016107"/>
    </source>
</evidence>
<comment type="function">
    <text evidence="9">Component of the chaperonin-containing T-complex (TRiC), a molecular chaperone complex that assists the folding of actin, tubulin and other proteins upon ATP hydrolysis. The TRiC complex mediates the folding of WRAP53/TCAB1, thereby regulating telomere maintenance. As part of the TRiC complex may play a role in the assembly of BBSome, a complex involved in ciliogenesis regulating transports vesicles to the cilia.</text>
</comment>
<dbReference type="Pfam" id="PF00118">
    <property type="entry name" value="Cpn60_TCP1"/>
    <property type="match status" value="1"/>
</dbReference>
<evidence type="ECO:0000256" key="9">
    <source>
        <dbReference type="ARBA" id="ARBA00093360"/>
    </source>
</evidence>
<keyword evidence="7 11" id="KW-0143">Chaperone</keyword>
<dbReference type="PRINTS" id="PR00304">
    <property type="entry name" value="TCOMPLEXTCP1"/>
</dbReference>
<dbReference type="GO" id="GO:0016887">
    <property type="term" value="F:ATP hydrolysis activity"/>
    <property type="evidence" value="ECO:0007669"/>
    <property type="project" value="InterPro"/>
</dbReference>
<dbReference type="Gene3D" id="3.50.7.10">
    <property type="entry name" value="GroEL"/>
    <property type="match status" value="1"/>
</dbReference>
<evidence type="ECO:0000256" key="10">
    <source>
        <dbReference type="ARBA" id="ARBA00093522"/>
    </source>
</evidence>
<name>A0A250Y2S1_CASCN</name>
<dbReference type="GO" id="GO:0005524">
    <property type="term" value="F:ATP binding"/>
    <property type="evidence" value="ECO:0007669"/>
    <property type="project" value="UniProtKB-KW"/>
</dbReference>
<evidence type="ECO:0000256" key="6">
    <source>
        <dbReference type="ARBA" id="ARBA00022840"/>
    </source>
</evidence>
<dbReference type="NCBIfam" id="NF041082">
    <property type="entry name" value="thermosome_alpha"/>
    <property type="match status" value="1"/>
</dbReference>
<dbReference type="InterPro" id="IPR002423">
    <property type="entry name" value="Cpn60/GroEL/TCP-1"/>
</dbReference>
<dbReference type="SUPFAM" id="SSF52029">
    <property type="entry name" value="GroEL apical domain-like"/>
    <property type="match status" value="1"/>
</dbReference>
<dbReference type="InterPro" id="IPR017998">
    <property type="entry name" value="Chaperone_TCP-1"/>
</dbReference>
<comment type="subunit">
    <text evidence="10">Component of the chaperonin-containing T-complex (TRiC), a hexadecamer composed of two identical back-to-back stacked rings enclosing a protein folding chamber. Each ring is made up of eight different subunits: TCP1/CCT1, CCT2, CCT3, CCT4, CCT5, CCT6A/CCT6, CCT7, CCT8. Interacts with PACRG. Interacts with DNAAF4. Interacts with DLEC1.</text>
</comment>
<keyword evidence="4" id="KW-0963">Cytoplasm</keyword>
<feature type="compositionally biased region" description="Low complexity" evidence="13">
    <location>
        <begin position="1"/>
        <end position="14"/>
    </location>
</feature>
<evidence type="ECO:0000256" key="13">
    <source>
        <dbReference type="SAM" id="MobiDB-lite"/>
    </source>
</evidence>
<dbReference type="SUPFAM" id="SSF48592">
    <property type="entry name" value="GroEL equatorial domain-like"/>
    <property type="match status" value="1"/>
</dbReference>
<dbReference type="GO" id="GO:0140662">
    <property type="term" value="F:ATP-dependent protein folding chaperone"/>
    <property type="evidence" value="ECO:0007669"/>
    <property type="project" value="InterPro"/>
</dbReference>
<dbReference type="InterPro" id="IPR002194">
    <property type="entry name" value="Chaperonin_TCP-1_CS"/>
</dbReference>
<dbReference type="InterPro" id="IPR027413">
    <property type="entry name" value="GROEL-like_equatorial_sf"/>
</dbReference>
<evidence type="ECO:0000256" key="11">
    <source>
        <dbReference type="RuleBase" id="RU004187"/>
    </source>
</evidence>
<dbReference type="InterPro" id="IPR012717">
    <property type="entry name" value="Chap_CCT_delta"/>
</dbReference>
<sequence length="551" mass="59253">MPENVAPRSGAPAGAAGGRGKGAYQDRDKPAQIRFSNISAAKAVADAIRTSLGPKGMDKMIQDGKGDVTITNDGATILKQMQVLHPAARMLVELSKAQDIEAGDGTTSVVIIAGSLLDSCTKLLQKGIHPTIISESFQKALEKGIEILTDMSRPVELSDRETLLNSATTSLNSKVVSQYSSLLSPMSVNAVMKVIDPATATSVDLRDIKIVKKLRSGSRRSRNGGLIGTIDDCELVEGLVLTQKVANSGISRVEKAKIGLIQFCLSAPKTDMDNQIVVSDYAQMDRVLREERAYILNLVKQIKKTGCNVLLIQKSILRDALSDLALHFLNKMKIMVIKDIEREDIEFICKTIGTKPVAHIDQFTADMLGSAELAEEVNLNGSGKLLKITGCASPGKTVTIVVRGSNKLVIEEAERSIHDALCVIRCLVKKRALIAGGGAPETELALRLTEYSRTLSGMESYCVRAFADAMEVIPSTLAENAGLNPISTVTELRNRHAQGEKTSGINVRKGGISNILEEMVVQPLLVSVSALTLATETVRSILKIDDVVNTR</sequence>
<organism evidence="14">
    <name type="scientific">Castor canadensis</name>
    <name type="common">American beaver</name>
    <dbReference type="NCBI Taxonomy" id="51338"/>
    <lineage>
        <taxon>Eukaryota</taxon>
        <taxon>Metazoa</taxon>
        <taxon>Chordata</taxon>
        <taxon>Craniata</taxon>
        <taxon>Vertebrata</taxon>
        <taxon>Euteleostomi</taxon>
        <taxon>Mammalia</taxon>
        <taxon>Eutheria</taxon>
        <taxon>Euarchontoglires</taxon>
        <taxon>Glires</taxon>
        <taxon>Rodentia</taxon>
        <taxon>Castorimorpha</taxon>
        <taxon>Castoridae</taxon>
        <taxon>Castor</taxon>
    </lineage>
</organism>